<reference evidence="7 8" key="1">
    <citation type="journal article" date="2018" name="Front. Microbiol.">
        <title>Genome Sequencing of Streptomyces atratus SCSIOZH16 and Activation Production of Nocardamine via Metabolic Engineering.</title>
        <authorList>
            <person name="Li Y."/>
            <person name="Zhang C."/>
            <person name="Liu C."/>
            <person name="Ju J."/>
            <person name="Ma J."/>
        </authorList>
    </citation>
    <scope>NUCLEOTIDE SEQUENCE [LARGE SCALE GENOMIC DNA]</scope>
    <source>
        <strain evidence="7 8">SCSIO_ZH16</strain>
    </source>
</reference>
<dbReference type="Pfam" id="PF00126">
    <property type="entry name" value="HTH_1"/>
    <property type="match status" value="1"/>
</dbReference>
<dbReference type="InterPro" id="IPR036388">
    <property type="entry name" value="WH-like_DNA-bd_sf"/>
</dbReference>
<evidence type="ECO:0000313" key="7">
    <source>
        <dbReference type="EMBL" id="AXE78991.1"/>
    </source>
</evidence>
<evidence type="ECO:0000256" key="4">
    <source>
        <dbReference type="ARBA" id="ARBA00023163"/>
    </source>
</evidence>
<gene>
    <name evidence="7" type="ORF">C5746_20965</name>
</gene>
<dbReference type="RefSeq" id="WP_114245540.1">
    <property type="nucleotide sequence ID" value="NZ_CP027306.1"/>
</dbReference>
<dbReference type="GeneID" id="95520914"/>
<dbReference type="PROSITE" id="PS50931">
    <property type="entry name" value="HTH_LYSR"/>
    <property type="match status" value="1"/>
</dbReference>
<dbReference type="SUPFAM" id="SSF46785">
    <property type="entry name" value="Winged helix' DNA-binding domain"/>
    <property type="match status" value="1"/>
</dbReference>
<comment type="similarity">
    <text evidence="1">Belongs to the LysR transcriptional regulatory family.</text>
</comment>
<accession>A0A2Z5JF85</accession>
<keyword evidence="2" id="KW-0805">Transcription regulation</keyword>
<dbReference type="Gene3D" id="1.10.10.10">
    <property type="entry name" value="Winged helix-like DNA-binding domain superfamily/Winged helix DNA-binding domain"/>
    <property type="match status" value="1"/>
</dbReference>
<evidence type="ECO:0000256" key="1">
    <source>
        <dbReference type="ARBA" id="ARBA00009437"/>
    </source>
</evidence>
<dbReference type="Proteomes" id="UP000252698">
    <property type="component" value="Chromosome"/>
</dbReference>
<evidence type="ECO:0000256" key="2">
    <source>
        <dbReference type="ARBA" id="ARBA00023015"/>
    </source>
</evidence>
<dbReference type="InterPro" id="IPR000847">
    <property type="entry name" value="LysR_HTH_N"/>
</dbReference>
<name>A0A2Z5JF85_STRAR</name>
<dbReference type="InterPro" id="IPR036390">
    <property type="entry name" value="WH_DNA-bd_sf"/>
</dbReference>
<sequence length="886" mass="97609">MRGILRTLPVRFAPLDGEALDSWLEALARRLHTPLGDLIRATGLPPRGSAGNQLLRHPADWTILLQPQQAAAVSATTGLAEARIHAMTLRHYDQRALTIDPERRRVRINTLWGRGSGSRFCPDCLTENSGRWMLSWRLGWSFACLRHQRLLADCCPHCGRIPRRRPRSPRSVPDPGRCGNTPTGPGRSVTSGCGFDLADADTLSLDTHHPALAAQALLLDVIEKGTATFGAYALAPQPAPAAMADVRAVCGRVLSSLASQDLAQWVPLDLVGDHLHPDPGCILAARAEQRPGFMSPPRAVTAATAVTAALHVLNQPDIHQAGAALRPLLEAIRDDAAQVSPTTIWQWGRGVSPVLTAVHLAGLAPSCRPSDHLRHRLPTQIPRLPARTNTDITLRSRKIPSMFWNSWTVRLAPPEGTFARILASALAASLLIVDSRIDFDTATRRLGNVIEGHDLSRVLQRLDNHPGWADLVTALVRLADHLDAVDVPIDYASRRGLDYSDLLPPEHWAAICRRTDTPPGGGLYEQTMRCYLFQQISGLPIEAAPGHPGTKWGEFRAEYARRTALRTPELAQALHEEARAFLASRRINEPVTWQPSTSLMDGLNLPGPDPDRVDIHLLHKLVRQREHPAQHAATVLDTSVEVVRHLLDQHPAPAIPATKTQARAAGRAFNRAMEDLPKAELTRLYLDEHRSLQQIADLTGISCGLLTRLAGEYGISLRSSGLRDYRRHAEVEADWLFEQYVHRRRTLRELARETGMSPAHMNRWAKSHNIPLRRGEASHNATLRAAERATQAPAFLREALTSTYAWDRLERFVAALSHDTMRKAAEALGISQSTLVTQINRLERDLGQPLIERAQRGQPMCPTAFGTKILAAARAMNTHDGETAGS</sequence>
<dbReference type="PANTHER" id="PTHR30346:SF28">
    <property type="entry name" value="HTH-TYPE TRANSCRIPTIONAL REGULATOR CYNR"/>
    <property type="match status" value="1"/>
</dbReference>
<dbReference type="GO" id="GO:0003700">
    <property type="term" value="F:DNA-binding transcription factor activity"/>
    <property type="evidence" value="ECO:0007669"/>
    <property type="project" value="InterPro"/>
</dbReference>
<dbReference type="AlphaFoldDB" id="A0A2Z5JF85"/>
<dbReference type="KEGG" id="sata:C5746_20965"/>
<dbReference type="PANTHER" id="PTHR30346">
    <property type="entry name" value="TRANSCRIPTIONAL DUAL REGULATOR HCAR-RELATED"/>
    <property type="match status" value="1"/>
</dbReference>
<keyword evidence="4" id="KW-0804">Transcription</keyword>
<evidence type="ECO:0000256" key="5">
    <source>
        <dbReference type="SAM" id="MobiDB-lite"/>
    </source>
</evidence>
<protein>
    <submittedName>
        <fullName evidence="7">LysR family transcriptional regulator</fullName>
    </submittedName>
</protein>
<evidence type="ECO:0000259" key="6">
    <source>
        <dbReference type="PROSITE" id="PS50931"/>
    </source>
</evidence>
<organism evidence="7 8">
    <name type="scientific">Streptomyces atratus</name>
    <dbReference type="NCBI Taxonomy" id="1893"/>
    <lineage>
        <taxon>Bacteria</taxon>
        <taxon>Bacillati</taxon>
        <taxon>Actinomycetota</taxon>
        <taxon>Actinomycetes</taxon>
        <taxon>Kitasatosporales</taxon>
        <taxon>Streptomycetaceae</taxon>
        <taxon>Streptomyces</taxon>
    </lineage>
</organism>
<keyword evidence="3" id="KW-0238">DNA-binding</keyword>
<dbReference type="Pfam" id="PF06527">
    <property type="entry name" value="TniQ"/>
    <property type="match status" value="1"/>
</dbReference>
<dbReference type="GO" id="GO:0003677">
    <property type="term" value="F:DNA binding"/>
    <property type="evidence" value="ECO:0007669"/>
    <property type="project" value="UniProtKB-KW"/>
</dbReference>
<feature type="domain" description="HTH lysR-type" evidence="6">
    <location>
        <begin position="806"/>
        <end position="863"/>
    </location>
</feature>
<feature type="region of interest" description="Disordered" evidence="5">
    <location>
        <begin position="164"/>
        <end position="187"/>
    </location>
</feature>
<proteinExistence type="inferred from homology"/>
<dbReference type="EMBL" id="CP027306">
    <property type="protein sequence ID" value="AXE78991.1"/>
    <property type="molecule type" value="Genomic_DNA"/>
</dbReference>
<evidence type="ECO:0000256" key="3">
    <source>
        <dbReference type="ARBA" id="ARBA00023125"/>
    </source>
</evidence>
<dbReference type="InterPro" id="IPR009492">
    <property type="entry name" value="TniQ"/>
</dbReference>
<evidence type="ECO:0000313" key="8">
    <source>
        <dbReference type="Proteomes" id="UP000252698"/>
    </source>
</evidence>
<dbReference type="GO" id="GO:0032993">
    <property type="term" value="C:protein-DNA complex"/>
    <property type="evidence" value="ECO:0007669"/>
    <property type="project" value="TreeGrafter"/>
</dbReference>